<dbReference type="InterPro" id="IPR004852">
    <property type="entry name" value="Di-haem_cyt_c_peroxidsae"/>
</dbReference>
<keyword evidence="10 14" id="KW-0408">Iron</keyword>
<name>A0A086AFD5_FLAHY</name>
<dbReference type="RefSeq" id="WP_051885756.1">
    <property type="nucleotide sequence ID" value="NZ_JBEWQG010000002.1"/>
</dbReference>
<protein>
    <recommendedName>
        <fullName evidence="12">Methylamine utilization protein MauG</fullName>
    </recommendedName>
</protein>
<sequence length="380" mass="43457">MKSILLKTLFLILSIGIVHSLLSFSATISEKMANTNWRELYSKPINQWPKPTIDKGVTWQEFEPLDVDTSYYERMDDPKVILGQMLFFDPKLSGSNQVSCSSCHDPELAWGDGREVSLGNDHLQGKRNTPSLYNINARKSFFWDGRATTLEEQAQGPITAHHEMNMDAKSLAKKIKNVKGYAVLFQNAYGNANVTYEKILQSLATFQKTILSKRSRFDAFIDGDYSQLSDQEIQGLHLFRTKARCMNCHSGKYFTDESFHNIGLTYYKRDYEDLGLYHITKKAEDVGKFRTPSLRDVMYTGPWMHNGLFDNMTGIVNIYNSGMHMIDPDESEKAADPLFPQTDVLLQPLNLDDDEIVALVSFIKTLSGRQYKMERPQIPR</sequence>
<feature type="binding site" description="covalent" evidence="13">
    <location>
        <position position="245"/>
    </location>
    <ligand>
        <name>heme c</name>
        <dbReference type="ChEBI" id="CHEBI:61717"/>
        <label>2</label>
    </ligand>
</feature>
<dbReference type="PANTHER" id="PTHR30600">
    <property type="entry name" value="CYTOCHROME C PEROXIDASE-RELATED"/>
    <property type="match status" value="1"/>
</dbReference>
<dbReference type="AlphaFoldDB" id="A0A086AFD5"/>
<dbReference type="Pfam" id="PF03150">
    <property type="entry name" value="CCP_MauG"/>
    <property type="match status" value="1"/>
</dbReference>
<evidence type="ECO:0000256" key="3">
    <source>
        <dbReference type="ARBA" id="ARBA00022448"/>
    </source>
</evidence>
<dbReference type="FunFam" id="1.10.760.10:FF:000019">
    <property type="entry name" value="Di-heme cytochrome C peroxidase"/>
    <property type="match status" value="1"/>
</dbReference>
<dbReference type="GO" id="GO:0046872">
    <property type="term" value="F:metal ion binding"/>
    <property type="evidence" value="ECO:0007669"/>
    <property type="project" value="UniProtKB-KW"/>
</dbReference>
<dbReference type="PANTHER" id="PTHR30600:SF10">
    <property type="entry name" value="BLL6722 PROTEIN"/>
    <property type="match status" value="1"/>
</dbReference>
<evidence type="ECO:0000256" key="11">
    <source>
        <dbReference type="ARBA" id="ARBA00058991"/>
    </source>
</evidence>
<evidence type="ECO:0000256" key="13">
    <source>
        <dbReference type="PIRSR" id="PIRSR000294-1"/>
    </source>
</evidence>
<dbReference type="eggNOG" id="COG1858">
    <property type="taxonomic scope" value="Bacteria"/>
</dbReference>
<dbReference type="PROSITE" id="PS51007">
    <property type="entry name" value="CYTC"/>
    <property type="match status" value="2"/>
</dbReference>
<feature type="binding site" description="covalent" evidence="13">
    <location>
        <position position="248"/>
    </location>
    <ligand>
        <name>heme c</name>
        <dbReference type="ChEBI" id="CHEBI:61717"/>
        <label>2</label>
    </ligand>
</feature>
<keyword evidence="4 13" id="KW-0349">Heme</keyword>
<evidence type="ECO:0000256" key="5">
    <source>
        <dbReference type="ARBA" id="ARBA00022723"/>
    </source>
</evidence>
<evidence type="ECO:0000256" key="14">
    <source>
        <dbReference type="PIRSR" id="PIRSR000294-2"/>
    </source>
</evidence>
<dbReference type="OrthoDB" id="9805202at2"/>
<evidence type="ECO:0000256" key="12">
    <source>
        <dbReference type="ARBA" id="ARBA00073576"/>
    </source>
</evidence>
<evidence type="ECO:0000313" key="18">
    <source>
        <dbReference type="Proteomes" id="UP000028712"/>
    </source>
</evidence>
<comment type="PTM">
    <text evidence="13">Binds 2 heme groups per subunit.</text>
</comment>
<keyword evidence="7" id="KW-0574">Periplasm</keyword>
<evidence type="ECO:0000256" key="7">
    <source>
        <dbReference type="ARBA" id="ARBA00022764"/>
    </source>
</evidence>
<comment type="cofactor">
    <cofactor evidence="13">
        <name>heme</name>
        <dbReference type="ChEBI" id="CHEBI:30413"/>
    </cofactor>
    <text evidence="13">Binds 2 heme groups.</text>
</comment>
<feature type="binding site" description="covalent" evidence="13">
    <location>
        <position position="103"/>
    </location>
    <ligand>
        <name>heme c</name>
        <dbReference type="ChEBI" id="CHEBI:61717"/>
        <label>1</label>
    </ligand>
</feature>
<dbReference type="GO" id="GO:0009055">
    <property type="term" value="F:electron transfer activity"/>
    <property type="evidence" value="ECO:0007669"/>
    <property type="project" value="InterPro"/>
</dbReference>
<evidence type="ECO:0000313" key="16">
    <source>
        <dbReference type="EMBL" id="KFF15399.1"/>
    </source>
</evidence>
<reference evidence="16 18" key="1">
    <citation type="submission" date="2014-07" db="EMBL/GenBank/DDBJ databases">
        <title>Genome of Flavobacterium hydatis DSM 2063.</title>
        <authorList>
            <person name="Pipes S.E."/>
            <person name="Stropko S.J."/>
            <person name="Newman J.D."/>
        </authorList>
    </citation>
    <scope>NUCLEOTIDE SEQUENCE [LARGE SCALE GENOMIC DNA]</scope>
    <source>
        <strain evidence="16 18">DSM 2063</strain>
    </source>
</reference>
<keyword evidence="6" id="KW-0732">Signal</keyword>
<evidence type="ECO:0000256" key="10">
    <source>
        <dbReference type="ARBA" id="ARBA00023004"/>
    </source>
</evidence>
<dbReference type="Proteomes" id="UP000028712">
    <property type="component" value="Unassembled WGS sequence"/>
</dbReference>
<dbReference type="Gene3D" id="1.10.760.10">
    <property type="entry name" value="Cytochrome c-like domain"/>
    <property type="match status" value="2"/>
</dbReference>
<dbReference type="EMBL" id="MUGY01000025">
    <property type="protein sequence ID" value="OXA91347.1"/>
    <property type="molecule type" value="Genomic_DNA"/>
</dbReference>
<feature type="binding site" description="covalent" evidence="13">
    <location>
        <position position="100"/>
    </location>
    <ligand>
        <name>heme c</name>
        <dbReference type="ChEBI" id="CHEBI:61717"/>
        <label>1</label>
    </ligand>
</feature>
<evidence type="ECO:0000256" key="8">
    <source>
        <dbReference type="ARBA" id="ARBA00022982"/>
    </source>
</evidence>
<keyword evidence="9" id="KW-0560">Oxidoreductase</keyword>
<dbReference type="EMBL" id="JPRM01000021">
    <property type="protein sequence ID" value="KFF15399.1"/>
    <property type="molecule type" value="Genomic_DNA"/>
</dbReference>
<keyword evidence="5 14" id="KW-0479">Metal-binding</keyword>
<keyword evidence="19" id="KW-1185">Reference proteome</keyword>
<evidence type="ECO:0000313" key="17">
    <source>
        <dbReference type="EMBL" id="OXA91347.1"/>
    </source>
</evidence>
<feature type="domain" description="Cytochrome c" evidence="15">
    <location>
        <begin position="78"/>
        <end position="186"/>
    </location>
</feature>
<dbReference type="GO" id="GO:0042597">
    <property type="term" value="C:periplasmic space"/>
    <property type="evidence" value="ECO:0007669"/>
    <property type="project" value="UniProtKB-SubCell"/>
</dbReference>
<proteinExistence type="predicted"/>
<dbReference type="InterPro" id="IPR009056">
    <property type="entry name" value="Cyt_c-like_dom"/>
</dbReference>
<accession>A0A086AFD5</accession>
<evidence type="ECO:0000256" key="9">
    <source>
        <dbReference type="ARBA" id="ARBA00023002"/>
    </source>
</evidence>
<dbReference type="GO" id="GO:0020037">
    <property type="term" value="F:heme binding"/>
    <property type="evidence" value="ECO:0007669"/>
    <property type="project" value="InterPro"/>
</dbReference>
<dbReference type="Proteomes" id="UP000198424">
    <property type="component" value="Unassembled WGS sequence"/>
</dbReference>
<gene>
    <name evidence="17" type="ORF">B0A62_16835</name>
    <name evidence="16" type="ORF">IW20_13970</name>
</gene>
<evidence type="ECO:0000313" key="19">
    <source>
        <dbReference type="Proteomes" id="UP000198424"/>
    </source>
</evidence>
<organism evidence="16 18">
    <name type="scientific">Flavobacterium hydatis</name>
    <name type="common">Cytophaga aquatilis</name>
    <dbReference type="NCBI Taxonomy" id="991"/>
    <lineage>
        <taxon>Bacteria</taxon>
        <taxon>Pseudomonadati</taxon>
        <taxon>Bacteroidota</taxon>
        <taxon>Flavobacteriia</taxon>
        <taxon>Flavobacteriales</taxon>
        <taxon>Flavobacteriaceae</taxon>
        <taxon>Flavobacterium</taxon>
    </lineage>
</organism>
<dbReference type="GO" id="GO:0004130">
    <property type="term" value="F:cytochrome-c peroxidase activity"/>
    <property type="evidence" value="ECO:0007669"/>
    <property type="project" value="TreeGrafter"/>
</dbReference>
<evidence type="ECO:0000256" key="4">
    <source>
        <dbReference type="ARBA" id="ARBA00022617"/>
    </source>
</evidence>
<comment type="caution">
    <text evidence="16">The sequence shown here is derived from an EMBL/GenBank/DDBJ whole genome shotgun (WGS) entry which is preliminary data.</text>
</comment>
<keyword evidence="3" id="KW-0813">Transport</keyword>
<dbReference type="InterPro" id="IPR026259">
    <property type="entry name" value="MauG/Cytc_peroxidase"/>
</dbReference>
<keyword evidence="16" id="KW-0575">Peroxidase</keyword>
<feature type="binding site" description="axial binding residue" evidence="14">
    <location>
        <position position="249"/>
    </location>
    <ligand>
        <name>heme c</name>
        <dbReference type="ChEBI" id="CHEBI:61717"/>
        <label>2</label>
    </ligand>
    <ligandPart>
        <name>Fe</name>
        <dbReference type="ChEBI" id="CHEBI:18248"/>
    </ligandPart>
</feature>
<evidence type="ECO:0000256" key="6">
    <source>
        <dbReference type="ARBA" id="ARBA00022729"/>
    </source>
</evidence>
<keyword evidence="8" id="KW-0249">Electron transport</keyword>
<dbReference type="SUPFAM" id="SSF46626">
    <property type="entry name" value="Cytochrome c"/>
    <property type="match status" value="2"/>
</dbReference>
<dbReference type="InterPro" id="IPR036909">
    <property type="entry name" value="Cyt_c-like_dom_sf"/>
</dbReference>
<comment type="pathway">
    <text evidence="2">One-carbon metabolism; methylamine degradation.</text>
</comment>
<dbReference type="InterPro" id="IPR051395">
    <property type="entry name" value="Cytochrome_c_Peroxidase/MauG"/>
</dbReference>
<dbReference type="PIRSF" id="PIRSF000294">
    <property type="entry name" value="Cytochrome-c_peroxidase"/>
    <property type="match status" value="1"/>
</dbReference>
<dbReference type="STRING" id="991.IW20_13970"/>
<evidence type="ECO:0000256" key="1">
    <source>
        <dbReference type="ARBA" id="ARBA00004418"/>
    </source>
</evidence>
<comment type="subcellular location">
    <subcellularLocation>
        <location evidence="1">Periplasm</location>
    </subcellularLocation>
</comment>
<feature type="domain" description="Cytochrome c" evidence="15">
    <location>
        <begin position="230"/>
        <end position="367"/>
    </location>
</feature>
<feature type="binding site" description="axial binding residue" evidence="14">
    <location>
        <position position="104"/>
    </location>
    <ligand>
        <name>heme c</name>
        <dbReference type="ChEBI" id="CHEBI:61717"/>
        <label>1</label>
    </ligand>
    <ligandPart>
        <name>Fe</name>
        <dbReference type="ChEBI" id="CHEBI:18248"/>
    </ligandPart>
</feature>
<evidence type="ECO:0000259" key="15">
    <source>
        <dbReference type="PROSITE" id="PS51007"/>
    </source>
</evidence>
<reference evidence="17 19" key="2">
    <citation type="submission" date="2016-11" db="EMBL/GenBank/DDBJ databases">
        <title>Whole genomes of Flavobacteriaceae.</title>
        <authorList>
            <person name="Stine C."/>
            <person name="Li C."/>
            <person name="Tadesse D."/>
        </authorList>
    </citation>
    <scope>NUCLEOTIDE SEQUENCE [LARGE SCALE GENOMIC DNA]</scope>
    <source>
        <strain evidence="17 19">ATCC 29551</strain>
    </source>
</reference>
<evidence type="ECO:0000256" key="2">
    <source>
        <dbReference type="ARBA" id="ARBA00004856"/>
    </source>
</evidence>
<comment type="function">
    <text evidence="11">Involved in methylamine metabolism. Essential for the maturation of the beta subunit of MADH, presumably via a step in the biosynthesis of tryptophan tryptophylquinone (TTQ), the cofactor of MADH.</text>
</comment>